<proteinExistence type="predicted"/>
<feature type="region of interest" description="Disordered" evidence="1">
    <location>
        <begin position="322"/>
        <end position="371"/>
    </location>
</feature>
<dbReference type="OrthoDB" id="6776666at2759"/>
<feature type="region of interest" description="Disordered" evidence="1">
    <location>
        <begin position="499"/>
        <end position="571"/>
    </location>
</feature>
<name>A0A9P0G463_9CUCU</name>
<feature type="region of interest" description="Disordered" evidence="1">
    <location>
        <begin position="192"/>
        <end position="212"/>
    </location>
</feature>
<organism evidence="2 3">
    <name type="scientific">Psylliodes chrysocephalus</name>
    <dbReference type="NCBI Taxonomy" id="3402493"/>
    <lineage>
        <taxon>Eukaryota</taxon>
        <taxon>Metazoa</taxon>
        <taxon>Ecdysozoa</taxon>
        <taxon>Arthropoda</taxon>
        <taxon>Hexapoda</taxon>
        <taxon>Insecta</taxon>
        <taxon>Pterygota</taxon>
        <taxon>Neoptera</taxon>
        <taxon>Endopterygota</taxon>
        <taxon>Coleoptera</taxon>
        <taxon>Polyphaga</taxon>
        <taxon>Cucujiformia</taxon>
        <taxon>Chrysomeloidea</taxon>
        <taxon>Chrysomelidae</taxon>
        <taxon>Galerucinae</taxon>
        <taxon>Alticini</taxon>
        <taxon>Psylliodes</taxon>
    </lineage>
</organism>
<feature type="compositionally biased region" description="Basic and acidic residues" evidence="1">
    <location>
        <begin position="499"/>
        <end position="508"/>
    </location>
</feature>
<dbReference type="Proteomes" id="UP001153636">
    <property type="component" value="Chromosome 11"/>
</dbReference>
<sequence>MNRHADFSNPLEIGQQLSSNTQDPVKYLSRRSIQLSNQDIQLDDLREPPTTPNDLIPDFEVTRVPQIFPKLSTVSLPLVREIGVKESIKVLAEIYNCKKYKHNLVQFWFLDFMTDCLWKVQDEFQFPDEHQKIILEWVSYAFNLIRAPHLNLPRKQIFKIFSEALSIAELFIETGCEYLPLPGDLFTLSDTVKPPDKPSGSSSSSMDDPKITPEVARNNSYLAIELDDGVRFFDLPQKVFPWDTDDECLSSTVETVSENEIVIVKPENSDNQIAEDISPDFDQANALMFEDFYKPDLSTPSRFAHSEDSSFSDSVSFSYESESIDLEEDDDEGTAGPPTWVLSKKKAPDAPCPSKLFEMKPEEKKRSEKKKEEEAIQSWYDYHLWQIRKKSMNDSSLGYLSSEEKIDPKKSPDTQKTNQVQSESNANALANLTEYMRMIHDYMKELREHRFVNTCVIMAIREIVYDYFYDSFQFSAIKMVYRYPHLLYTQGLNKEWHTPKKIKTELKRPKPKKKKVEKPKKEKPPKVESAPPPKKEKKTTKKESLEPEVAPKGEKTEKDHEEEKIELERINEEKEKLKELERIAEENRMLVFPLTDAVDETFFLNLFPSKQKKKGK</sequence>
<gene>
    <name evidence="2" type="ORF">PSYICH_LOCUS2301</name>
</gene>
<feature type="compositionally biased region" description="Basic and acidic residues" evidence="1">
    <location>
        <begin position="403"/>
        <end position="413"/>
    </location>
</feature>
<accession>A0A9P0G463</accession>
<keyword evidence="3" id="KW-1185">Reference proteome</keyword>
<feature type="region of interest" description="Disordered" evidence="1">
    <location>
        <begin position="403"/>
        <end position="425"/>
    </location>
</feature>
<evidence type="ECO:0000256" key="1">
    <source>
        <dbReference type="SAM" id="MobiDB-lite"/>
    </source>
</evidence>
<dbReference type="EMBL" id="OV651823">
    <property type="protein sequence ID" value="CAH1101359.1"/>
    <property type="molecule type" value="Genomic_DNA"/>
</dbReference>
<feature type="compositionally biased region" description="Acidic residues" evidence="1">
    <location>
        <begin position="322"/>
        <end position="333"/>
    </location>
</feature>
<protein>
    <submittedName>
        <fullName evidence="2">Uncharacterized protein</fullName>
    </submittedName>
</protein>
<feature type="compositionally biased region" description="Basic and acidic residues" evidence="1">
    <location>
        <begin position="541"/>
        <end position="571"/>
    </location>
</feature>
<feature type="compositionally biased region" description="Polar residues" evidence="1">
    <location>
        <begin position="414"/>
        <end position="425"/>
    </location>
</feature>
<reference evidence="2" key="1">
    <citation type="submission" date="2022-01" db="EMBL/GenBank/DDBJ databases">
        <authorList>
            <person name="King R."/>
        </authorList>
    </citation>
    <scope>NUCLEOTIDE SEQUENCE</scope>
</reference>
<evidence type="ECO:0000313" key="2">
    <source>
        <dbReference type="EMBL" id="CAH1101359.1"/>
    </source>
</evidence>
<feature type="compositionally biased region" description="Basic and acidic residues" evidence="1">
    <location>
        <begin position="357"/>
        <end position="371"/>
    </location>
</feature>
<dbReference type="AlphaFoldDB" id="A0A9P0G463"/>
<feature type="compositionally biased region" description="Basic residues" evidence="1">
    <location>
        <begin position="509"/>
        <end position="518"/>
    </location>
</feature>
<evidence type="ECO:0000313" key="3">
    <source>
        <dbReference type="Proteomes" id="UP001153636"/>
    </source>
</evidence>